<protein>
    <submittedName>
        <fullName evidence="2">Uncharacterized protein</fullName>
    </submittedName>
</protein>
<proteinExistence type="predicted"/>
<name>A0A915E9B1_9BILA</name>
<evidence type="ECO:0000313" key="2">
    <source>
        <dbReference type="WBParaSite" id="jg3913"/>
    </source>
</evidence>
<organism evidence="1 2">
    <name type="scientific">Ditylenchus dipsaci</name>
    <dbReference type="NCBI Taxonomy" id="166011"/>
    <lineage>
        <taxon>Eukaryota</taxon>
        <taxon>Metazoa</taxon>
        <taxon>Ecdysozoa</taxon>
        <taxon>Nematoda</taxon>
        <taxon>Chromadorea</taxon>
        <taxon>Rhabditida</taxon>
        <taxon>Tylenchina</taxon>
        <taxon>Tylenchomorpha</taxon>
        <taxon>Sphaerularioidea</taxon>
        <taxon>Anguinidae</taxon>
        <taxon>Anguininae</taxon>
        <taxon>Ditylenchus</taxon>
    </lineage>
</organism>
<reference evidence="2" key="1">
    <citation type="submission" date="2022-11" db="UniProtKB">
        <authorList>
            <consortium name="WormBaseParasite"/>
        </authorList>
    </citation>
    <scope>IDENTIFICATION</scope>
</reference>
<sequence>MERCLVLIRESIQHALLTPNTMSKLNEIVRSLVKPRVKALFALRYDTRKQMTQSHTTEGRGTTFASVQEWVNGLSEIVSCTIEKRLSVKKIKPERMVEINNAKQLGSPPAPWERFSHWVNCICVITFDLELGQTIEVIYPEILSSHPAKN</sequence>
<evidence type="ECO:0000313" key="1">
    <source>
        <dbReference type="Proteomes" id="UP000887574"/>
    </source>
</evidence>
<accession>A0A915E9B1</accession>
<dbReference type="WBParaSite" id="jg3913">
    <property type="protein sequence ID" value="jg3913"/>
    <property type="gene ID" value="jg3913"/>
</dbReference>
<dbReference type="Proteomes" id="UP000887574">
    <property type="component" value="Unplaced"/>
</dbReference>
<dbReference type="AlphaFoldDB" id="A0A915E9B1"/>
<keyword evidence="1" id="KW-1185">Reference proteome</keyword>